<reference evidence="4 5" key="1">
    <citation type="submission" date="2024-04" db="EMBL/GenBank/DDBJ databases">
        <title>Draft genome sequence of Pseudophaeobacter arcticus NBRC 116598.</title>
        <authorList>
            <person name="Miyakawa T."/>
            <person name="Kusuya Y."/>
            <person name="Miura T."/>
        </authorList>
    </citation>
    <scope>NUCLEOTIDE SEQUENCE [LARGE SCALE GENOMIC DNA]</scope>
    <source>
        <strain evidence="4 5">SU-CL00105</strain>
    </source>
</reference>
<feature type="domain" description="Multidrug resistance protein MdtA-like C-terminal permuted SH3" evidence="3">
    <location>
        <begin position="369"/>
        <end position="425"/>
    </location>
</feature>
<dbReference type="Gene3D" id="2.40.30.170">
    <property type="match status" value="1"/>
</dbReference>
<sequence length="449" mass="47815">MNLRPLLVVPPLAVGILGFVWMTARPEPQVRALPEAELAVRVQPVVRREIIASAEGFGRVEAEHSWAAISEVQGRVLEVSAGLNTGSIVEEGTVLVEIDQTDNELSRQKTLANIAAVDADLAELAREEDNAQRLLLVEQRILKVAQAELARVTSLLDRGAGTQATVDTAEKSYLAQQTSVTNLTNTLSLFPARRDALHATLAVRQAELAEAERALDKSVITAPFRGRVASKSIEVGQFVRTGDTLLSLDSTAAAEVTAEVQPSSFGPVVLAGAQNAFLQNSSFDTSQFTQALRRAGVSAHVELSTPEQFAPWEAEIVRLRGTMDAETGTMGIVVRVADPLVAQQGLRRPPLHTGSFVRVVFSSAPRPDSIVVPRSALHVSDEGTPFVYLANTEERLAIREVVPGQVIGGEVIIRSGLTGGETLVLGLPSPPVPGMKLALVPVSAAAEGQ</sequence>
<dbReference type="PANTHER" id="PTHR30469:SF12">
    <property type="entry name" value="MULTIDRUG RESISTANCE PROTEIN MDTA"/>
    <property type="match status" value="1"/>
</dbReference>
<dbReference type="EMBL" id="BAABWU010000010">
    <property type="protein sequence ID" value="GAA6197195.1"/>
    <property type="molecule type" value="Genomic_DNA"/>
</dbReference>
<gene>
    <name evidence="4" type="ORF">NBRC116598_26390</name>
</gene>
<proteinExistence type="predicted"/>
<accession>A0ABQ0AMW3</accession>
<dbReference type="SUPFAM" id="SSF111369">
    <property type="entry name" value="HlyD-like secretion proteins"/>
    <property type="match status" value="1"/>
</dbReference>
<organism evidence="4 5">
    <name type="scientific">Pseudophaeobacter arcticus</name>
    <dbReference type="NCBI Taxonomy" id="385492"/>
    <lineage>
        <taxon>Bacteria</taxon>
        <taxon>Pseudomonadati</taxon>
        <taxon>Pseudomonadota</taxon>
        <taxon>Alphaproteobacteria</taxon>
        <taxon>Rhodobacterales</taxon>
        <taxon>Paracoccaceae</taxon>
        <taxon>Pseudophaeobacter</taxon>
    </lineage>
</organism>
<dbReference type="Gene3D" id="2.40.50.100">
    <property type="match status" value="1"/>
</dbReference>
<comment type="caution">
    <text evidence="4">The sequence shown here is derived from an EMBL/GenBank/DDBJ whole genome shotgun (WGS) entry which is preliminary data.</text>
</comment>
<evidence type="ECO:0000313" key="5">
    <source>
        <dbReference type="Proteomes" id="UP001441944"/>
    </source>
</evidence>
<dbReference type="RefSeq" id="WP_353400761.1">
    <property type="nucleotide sequence ID" value="NZ_BAABWU010000010.1"/>
</dbReference>
<dbReference type="Pfam" id="PF25917">
    <property type="entry name" value="BSH_RND"/>
    <property type="match status" value="1"/>
</dbReference>
<dbReference type="Gene3D" id="1.10.287.470">
    <property type="entry name" value="Helix hairpin bin"/>
    <property type="match status" value="1"/>
</dbReference>
<protein>
    <recommendedName>
        <fullName evidence="6">RND family efflux transporter, MFP subunit</fullName>
    </recommendedName>
</protein>
<evidence type="ECO:0000259" key="2">
    <source>
        <dbReference type="Pfam" id="PF25917"/>
    </source>
</evidence>
<evidence type="ECO:0000259" key="3">
    <source>
        <dbReference type="Pfam" id="PF25967"/>
    </source>
</evidence>
<evidence type="ECO:0008006" key="6">
    <source>
        <dbReference type="Google" id="ProtNLM"/>
    </source>
</evidence>
<evidence type="ECO:0000256" key="1">
    <source>
        <dbReference type="ARBA" id="ARBA00022448"/>
    </source>
</evidence>
<feature type="domain" description="Multidrug resistance protein MdtA-like barrel-sandwich hybrid" evidence="2">
    <location>
        <begin position="70"/>
        <end position="244"/>
    </location>
</feature>
<dbReference type="PANTHER" id="PTHR30469">
    <property type="entry name" value="MULTIDRUG RESISTANCE PROTEIN MDTA"/>
    <property type="match status" value="1"/>
</dbReference>
<dbReference type="Proteomes" id="UP001441944">
    <property type="component" value="Unassembled WGS sequence"/>
</dbReference>
<dbReference type="InterPro" id="IPR058627">
    <property type="entry name" value="MdtA-like_C"/>
</dbReference>
<evidence type="ECO:0000313" key="4">
    <source>
        <dbReference type="EMBL" id="GAA6197195.1"/>
    </source>
</evidence>
<keyword evidence="1" id="KW-0813">Transport</keyword>
<name>A0ABQ0AMW3_9RHOB</name>
<dbReference type="Pfam" id="PF25967">
    <property type="entry name" value="RND-MFP_C"/>
    <property type="match status" value="1"/>
</dbReference>
<dbReference type="Gene3D" id="2.40.420.20">
    <property type="match status" value="1"/>
</dbReference>
<keyword evidence="5" id="KW-1185">Reference proteome</keyword>
<dbReference type="InterPro" id="IPR058625">
    <property type="entry name" value="MdtA-like_BSH"/>
</dbReference>